<dbReference type="SUPFAM" id="SSF53955">
    <property type="entry name" value="Lysozyme-like"/>
    <property type="match status" value="1"/>
</dbReference>
<organism evidence="2 3">
    <name type="scientific">Desulfovibrio fairfieldensis</name>
    <dbReference type="NCBI Taxonomy" id="44742"/>
    <lineage>
        <taxon>Bacteria</taxon>
        <taxon>Pseudomonadati</taxon>
        <taxon>Thermodesulfobacteriota</taxon>
        <taxon>Desulfovibrionia</taxon>
        <taxon>Desulfovibrionales</taxon>
        <taxon>Desulfovibrionaceae</taxon>
        <taxon>Desulfovibrio</taxon>
    </lineage>
</organism>
<evidence type="ECO:0000259" key="1">
    <source>
        <dbReference type="Pfam" id="PF01464"/>
    </source>
</evidence>
<dbReference type="RefSeq" id="WP_062252516.1">
    <property type="nucleotide sequence ID" value="NZ_CP014229.1"/>
</dbReference>
<proteinExistence type="predicted"/>
<evidence type="ECO:0000313" key="3">
    <source>
        <dbReference type="Proteomes" id="UP000069241"/>
    </source>
</evidence>
<dbReference type="Proteomes" id="UP000069241">
    <property type="component" value="Chromosome"/>
</dbReference>
<dbReference type="Gene3D" id="1.10.530.10">
    <property type="match status" value="1"/>
</dbReference>
<dbReference type="InterPro" id="IPR008258">
    <property type="entry name" value="Transglycosylase_SLT_dom_1"/>
</dbReference>
<accession>A0A109W4C1</accession>
<dbReference type="InterPro" id="IPR023346">
    <property type="entry name" value="Lysozyme-like_dom_sf"/>
</dbReference>
<dbReference type="Pfam" id="PF01464">
    <property type="entry name" value="SLT"/>
    <property type="match status" value="1"/>
</dbReference>
<sequence>MPYVIAWHNKNTVVRHSLLILCLIIGIQDCLAASPQLLERERDLTHLFDYPCRKFGIPKPLAMAIARQESGMNPLILNIAGKDVRPTTVQEALQLAARAEARKLSYDVGVMQINSYWIRKYKIPIHILLSPKDNIYMGCWILRQEIQRHGMTWKAVGRYHSPTDWRAANYARLIKCHLLDILKVR</sequence>
<keyword evidence="3" id="KW-1185">Reference proteome</keyword>
<gene>
    <name evidence="2" type="ORF">AXF13_08300</name>
</gene>
<name>A0A109W4C1_9BACT</name>
<dbReference type="AlphaFoldDB" id="A0A109W4C1"/>
<protein>
    <recommendedName>
        <fullName evidence="1">Transglycosylase SLT domain-containing protein</fullName>
    </recommendedName>
</protein>
<reference evidence="3" key="1">
    <citation type="submission" date="2016-02" db="EMBL/GenBank/DDBJ databases">
        <authorList>
            <person name="Holder M.E."/>
            <person name="Ajami N.J."/>
            <person name="Petrosino J.F."/>
        </authorList>
    </citation>
    <scope>NUCLEOTIDE SEQUENCE [LARGE SCALE GENOMIC DNA]</scope>
    <source>
        <strain evidence="3">CCUG 45958</strain>
    </source>
</reference>
<feature type="domain" description="Transglycosylase SLT" evidence="1">
    <location>
        <begin position="52"/>
        <end position="160"/>
    </location>
</feature>
<dbReference type="EMBL" id="CP014229">
    <property type="protein sequence ID" value="AMD90123.1"/>
    <property type="molecule type" value="Genomic_DNA"/>
</dbReference>
<dbReference type="STRING" id="44742.AXF13_08300"/>
<dbReference type="CDD" id="cd13400">
    <property type="entry name" value="LT_IagB-like"/>
    <property type="match status" value="1"/>
</dbReference>
<evidence type="ECO:0000313" key="2">
    <source>
        <dbReference type="EMBL" id="AMD90123.1"/>
    </source>
</evidence>
<dbReference type="KEGG" id="dfi:AXF13_08300"/>